<dbReference type="Gene3D" id="1.50.10.100">
    <property type="entry name" value="Chondroitin AC/alginate lyase"/>
    <property type="match status" value="1"/>
</dbReference>
<evidence type="ECO:0000313" key="4">
    <source>
        <dbReference type="Proteomes" id="UP000647133"/>
    </source>
</evidence>
<name>A0ABR9AQ15_9BACT</name>
<accession>A0ABR9AQ15</accession>
<organism evidence="3 4">
    <name type="scientific">Echinicola arenosa</name>
    <dbReference type="NCBI Taxonomy" id="2774144"/>
    <lineage>
        <taxon>Bacteria</taxon>
        <taxon>Pseudomonadati</taxon>
        <taxon>Bacteroidota</taxon>
        <taxon>Cytophagia</taxon>
        <taxon>Cytophagales</taxon>
        <taxon>Cyclobacteriaceae</taxon>
        <taxon>Echinicola</taxon>
    </lineage>
</organism>
<dbReference type="PANTHER" id="PTHR38045">
    <property type="entry name" value="CHROMOSOME 1, WHOLE GENOME SHOTGUN SEQUENCE"/>
    <property type="match status" value="1"/>
</dbReference>
<comment type="subcellular location">
    <subcellularLocation>
        <location evidence="1">Cell envelope</location>
    </subcellularLocation>
</comment>
<sequence>MKLRGKTMLKPAREVFRKVFFLSYAYHFSGEKQFAKRAIEELSCVSALKNWNPQVFLDLAELTMAMAIGYDWLNDAMTDSEKQLISKAIWEKGLEPSFDTTYNTFLKLDNNWNQVCNAAMVWGAVAVYEQAPEMAEKIISRALESSQLPMEKYGQNGVFPEGVMYWTYGTSFHVLMLESIKNLMENDISTYFSKSFLQSGNFFLHMTSNTGKAYNWSDALELQYPNPAIFWLAKVQKDPTLIWNQIKFFEKGQLKNLKKSRLLPAIILLGADISLNDTAPPQKKFWASKGNNAVVAMRSSWEDSNAIFVGLKLGNAREHHAHMDMGAFVMEAEGVRWSMDLGMQTYYSLSSQKVDLWNSSQQGGRWQVFRNNNYGHGTLTLDDSLQDVNGQAKLIRTGEHESFQYAIGDLTEAYLRKDRQIYRGVAIIKKEQAVIRDEIAASSKPVHVTWRMITPAKAQIKGKRITLFHKGKRLELVLMASEKNTIKVRPALSKNKYDAPNKGISMIEIEMEVPANKAASIQVNLQPLKEHHCLQAIPISLENWGKNTLPDQ</sequence>
<dbReference type="Pfam" id="PF07940">
    <property type="entry name" value="Hepar_II_III_C"/>
    <property type="match status" value="1"/>
</dbReference>
<evidence type="ECO:0000259" key="2">
    <source>
        <dbReference type="Pfam" id="PF07940"/>
    </source>
</evidence>
<evidence type="ECO:0000313" key="3">
    <source>
        <dbReference type="EMBL" id="MBD8490890.1"/>
    </source>
</evidence>
<dbReference type="Gene3D" id="2.70.98.70">
    <property type="match status" value="1"/>
</dbReference>
<dbReference type="InterPro" id="IPR012480">
    <property type="entry name" value="Hepar_II_III_C"/>
</dbReference>
<comment type="caution">
    <text evidence="3">The sequence shown here is derived from an EMBL/GenBank/DDBJ whole genome shotgun (WGS) entry which is preliminary data.</text>
</comment>
<feature type="domain" description="Heparinase II/III-like C-terminal" evidence="2">
    <location>
        <begin position="305"/>
        <end position="498"/>
    </location>
</feature>
<keyword evidence="4" id="KW-1185">Reference proteome</keyword>
<dbReference type="EMBL" id="JACYTQ010000009">
    <property type="protein sequence ID" value="MBD8490890.1"/>
    <property type="molecule type" value="Genomic_DNA"/>
</dbReference>
<dbReference type="SUPFAM" id="SSF48230">
    <property type="entry name" value="Chondroitin AC/alginate lyase"/>
    <property type="match status" value="1"/>
</dbReference>
<dbReference type="Proteomes" id="UP000647133">
    <property type="component" value="Unassembled WGS sequence"/>
</dbReference>
<evidence type="ECO:0000256" key="1">
    <source>
        <dbReference type="ARBA" id="ARBA00004196"/>
    </source>
</evidence>
<dbReference type="RefSeq" id="WP_192011766.1">
    <property type="nucleotide sequence ID" value="NZ_JACYTQ010000009.1"/>
</dbReference>
<proteinExistence type="predicted"/>
<dbReference type="InterPro" id="IPR008929">
    <property type="entry name" value="Chondroitin_lyas"/>
</dbReference>
<dbReference type="PANTHER" id="PTHR38045:SF1">
    <property type="entry name" value="HEPARINASE II_III-LIKE PROTEIN"/>
    <property type="match status" value="1"/>
</dbReference>
<reference evidence="3 4" key="1">
    <citation type="submission" date="2020-09" db="EMBL/GenBank/DDBJ databases">
        <title>Echinicola sp. CAU 1574 isolated from sand of Sido Beach.</title>
        <authorList>
            <person name="Kim W."/>
        </authorList>
    </citation>
    <scope>NUCLEOTIDE SEQUENCE [LARGE SCALE GENOMIC DNA]</scope>
    <source>
        <strain evidence="3 4">CAU 1574</strain>
    </source>
</reference>
<gene>
    <name evidence="3" type="ORF">IFO69_19210</name>
</gene>
<protein>
    <submittedName>
        <fullName evidence="3">Heparinase II/III family protein</fullName>
    </submittedName>
</protein>